<dbReference type="PRINTS" id="PR00368">
    <property type="entry name" value="FADPNR"/>
</dbReference>
<evidence type="ECO:0000256" key="2">
    <source>
        <dbReference type="ARBA" id="ARBA00022630"/>
    </source>
</evidence>
<dbReference type="Proteomes" id="UP000177369">
    <property type="component" value="Unassembled WGS sequence"/>
</dbReference>
<proteinExistence type="inferred from homology"/>
<dbReference type="PRINTS" id="PR00411">
    <property type="entry name" value="PNDRDTASEI"/>
</dbReference>
<comment type="cofactor">
    <cofactor evidence="5">
        <name>FAD</name>
        <dbReference type="ChEBI" id="CHEBI:57692"/>
    </cofactor>
    <text evidence="5">Binds 1 FAD per subunit.</text>
</comment>
<evidence type="ECO:0000256" key="6">
    <source>
        <dbReference type="PIRSR" id="PIRSR000350-4"/>
    </source>
</evidence>
<dbReference type="PIRSF" id="PIRSF000350">
    <property type="entry name" value="Mercury_reductase_MerA"/>
    <property type="match status" value="1"/>
</dbReference>
<feature type="binding site" evidence="5">
    <location>
        <position position="310"/>
    </location>
    <ligand>
        <name>FAD</name>
        <dbReference type="ChEBI" id="CHEBI:57692"/>
    </ligand>
</feature>
<dbReference type="InterPro" id="IPR036188">
    <property type="entry name" value="FAD/NAD-bd_sf"/>
</dbReference>
<dbReference type="SUPFAM" id="SSF55424">
    <property type="entry name" value="FAD/NAD-linked reductases, dimerisation (C-terminal) domain"/>
    <property type="match status" value="1"/>
</dbReference>
<comment type="similarity">
    <text evidence="1">Belongs to the class-I pyridine nucleotide-disulfide oxidoreductase family.</text>
</comment>
<keyword evidence="3 5" id="KW-0274">FAD</keyword>
<keyword evidence="2" id="KW-0285">Flavoprotein</keyword>
<dbReference type="PANTHER" id="PTHR43014">
    <property type="entry name" value="MERCURIC REDUCTASE"/>
    <property type="match status" value="1"/>
</dbReference>
<feature type="domain" description="Pyridine nucleotide-disulphide oxidoreductase dimerisation" evidence="7">
    <location>
        <begin position="345"/>
        <end position="450"/>
    </location>
</feature>
<dbReference type="GO" id="GO:0003955">
    <property type="term" value="F:NAD(P)H dehydrogenase (quinone) activity"/>
    <property type="evidence" value="ECO:0007669"/>
    <property type="project" value="TreeGrafter"/>
</dbReference>
<dbReference type="Pfam" id="PF07992">
    <property type="entry name" value="Pyr_redox_2"/>
    <property type="match status" value="1"/>
</dbReference>
<comment type="caution">
    <text evidence="9">The sequence shown here is derived from an EMBL/GenBank/DDBJ whole genome shotgun (WGS) entry which is preliminary data.</text>
</comment>
<evidence type="ECO:0000256" key="1">
    <source>
        <dbReference type="ARBA" id="ARBA00007532"/>
    </source>
</evidence>
<keyword evidence="5" id="KW-0520">NAD</keyword>
<reference evidence="9 10" key="1">
    <citation type="journal article" date="2016" name="Nat. Commun.">
        <title>Thousands of microbial genomes shed light on interconnected biogeochemical processes in an aquifer system.</title>
        <authorList>
            <person name="Anantharaman K."/>
            <person name="Brown C.T."/>
            <person name="Hug L.A."/>
            <person name="Sharon I."/>
            <person name="Castelle C.J."/>
            <person name="Probst A.J."/>
            <person name="Thomas B.C."/>
            <person name="Singh A."/>
            <person name="Wilkins M.J."/>
            <person name="Karaoz U."/>
            <person name="Brodie E.L."/>
            <person name="Williams K.H."/>
            <person name="Hubbard S.S."/>
            <person name="Banfield J.F."/>
        </authorList>
    </citation>
    <scope>NUCLEOTIDE SEQUENCE [LARGE SCALE GENOMIC DNA]</scope>
</reference>
<evidence type="ECO:0000259" key="7">
    <source>
        <dbReference type="Pfam" id="PF02852"/>
    </source>
</evidence>
<keyword evidence="5" id="KW-0547">Nucleotide-binding</keyword>
<evidence type="ECO:0000256" key="4">
    <source>
        <dbReference type="ARBA" id="ARBA00023002"/>
    </source>
</evidence>
<protein>
    <recommendedName>
        <fullName evidence="11">Dihydrolipoyl dehydrogenase</fullName>
    </recommendedName>
</protein>
<evidence type="ECO:0000313" key="9">
    <source>
        <dbReference type="EMBL" id="OGD89402.1"/>
    </source>
</evidence>
<dbReference type="STRING" id="1797714.A3D04_03985"/>
<dbReference type="PANTHER" id="PTHR43014:SF4">
    <property type="entry name" value="PYRIDINE NUCLEOTIDE-DISULFIDE OXIDOREDUCTASE RCLA-RELATED"/>
    <property type="match status" value="1"/>
</dbReference>
<dbReference type="EMBL" id="MFBD01000004">
    <property type="protein sequence ID" value="OGD89402.1"/>
    <property type="molecule type" value="Genomic_DNA"/>
</dbReference>
<dbReference type="InterPro" id="IPR004099">
    <property type="entry name" value="Pyr_nucl-diS_OxRdtase_dimer"/>
</dbReference>
<dbReference type="AlphaFoldDB" id="A0A1F5GC04"/>
<feature type="binding site" evidence="5">
    <location>
        <position position="56"/>
    </location>
    <ligand>
        <name>FAD</name>
        <dbReference type="ChEBI" id="CHEBI:57692"/>
    </ligand>
</feature>
<dbReference type="Pfam" id="PF02852">
    <property type="entry name" value="Pyr_redox_dim"/>
    <property type="match status" value="1"/>
</dbReference>
<dbReference type="InterPro" id="IPR001100">
    <property type="entry name" value="Pyr_nuc-diS_OxRdtase"/>
</dbReference>
<evidence type="ECO:0000259" key="8">
    <source>
        <dbReference type="Pfam" id="PF07992"/>
    </source>
</evidence>
<keyword evidence="4" id="KW-0560">Oxidoreductase</keyword>
<feature type="domain" description="FAD/NAD(P)-binding" evidence="8">
    <location>
        <begin position="10"/>
        <end position="322"/>
    </location>
</feature>
<evidence type="ECO:0000256" key="3">
    <source>
        <dbReference type="ARBA" id="ARBA00022827"/>
    </source>
</evidence>
<gene>
    <name evidence="9" type="ORF">A3D04_03985</name>
</gene>
<evidence type="ECO:0000313" key="10">
    <source>
        <dbReference type="Proteomes" id="UP000177369"/>
    </source>
</evidence>
<dbReference type="Gene3D" id="3.50.50.60">
    <property type="entry name" value="FAD/NAD(P)-binding domain"/>
    <property type="match status" value="2"/>
</dbReference>
<feature type="binding site" evidence="5">
    <location>
        <begin position="181"/>
        <end position="188"/>
    </location>
    <ligand>
        <name>NAD(+)</name>
        <dbReference type="ChEBI" id="CHEBI:57540"/>
    </ligand>
</feature>
<evidence type="ECO:0008006" key="11">
    <source>
        <dbReference type="Google" id="ProtNLM"/>
    </source>
</evidence>
<name>A0A1F5GC04_9BACT</name>
<dbReference type="SUPFAM" id="SSF51905">
    <property type="entry name" value="FAD/NAD(P)-binding domain"/>
    <property type="match status" value="1"/>
</dbReference>
<organism evidence="9 10">
    <name type="scientific">Candidatus Curtissbacteria bacterium RIFCSPHIGHO2_02_FULL_40_16b</name>
    <dbReference type="NCBI Taxonomy" id="1797714"/>
    <lineage>
        <taxon>Bacteria</taxon>
        <taxon>Candidatus Curtissiibacteriota</taxon>
    </lineage>
</organism>
<dbReference type="GO" id="GO:0050660">
    <property type="term" value="F:flavin adenine dinucleotide binding"/>
    <property type="evidence" value="ECO:0007669"/>
    <property type="project" value="TreeGrafter"/>
</dbReference>
<sequence length="459" mass="50182">MRIRKHGFDYNLIVIGSGAGGSVGAHYAHSLGKKVAIFEKAEIGGECPNWACVPTKAMLYAAKVYQMSKNSEQFGVSVGEPKVNWDNVRKWRDLVVSRTGASHGEEVFKKEGLHLIKGKAKFVSSHEVESGGKVYSADKFIIATGTIVAIPPITGLEKSGYFTFHEAGELEKLPKSVFILGGGPVGCEFAQIFSTFGSKVIIADSLDKILFREDSEVSNLVRALFENQGIEVLTGIKVLEVEKEERNKIVHWEKNGKNRSDKVEQILIATGKRPVLDFAPEKAGIKIENGRLVVNKYLQTTAPHIFAAGDIVGPYQFTHTGEYQSYIAASNAFTYRKTKPDYSVVPRCVFVDPEVASVGISESEAKENNIKYKVGISATAQIGRANTSNEFDGFVKVITNRKETIIGASIVAPRAGEMIHELALAVKLKAKAKDVAEMIHAYPTFSEAIKFACSSLESR</sequence>
<feature type="disulfide bond" description="Redox-active" evidence="6">
    <location>
        <begin position="47"/>
        <end position="52"/>
    </location>
</feature>
<dbReference type="InterPro" id="IPR016156">
    <property type="entry name" value="FAD/NAD-linked_Rdtase_dimer_sf"/>
</dbReference>
<dbReference type="InterPro" id="IPR023753">
    <property type="entry name" value="FAD/NAD-binding_dom"/>
</dbReference>
<dbReference type="FunFam" id="3.30.390.30:FF:000001">
    <property type="entry name" value="Dihydrolipoyl dehydrogenase"/>
    <property type="match status" value="1"/>
</dbReference>
<accession>A0A1F5GC04</accession>
<evidence type="ECO:0000256" key="5">
    <source>
        <dbReference type="PIRSR" id="PIRSR000350-3"/>
    </source>
</evidence>
<feature type="binding site" evidence="5">
    <location>
        <position position="271"/>
    </location>
    <ligand>
        <name>NAD(+)</name>
        <dbReference type="ChEBI" id="CHEBI:57540"/>
    </ligand>
</feature>
<dbReference type="Gene3D" id="3.30.390.30">
    <property type="match status" value="1"/>
</dbReference>